<organism evidence="1 2">
    <name type="scientific">Serratia symbiotica str. Tucson</name>
    <dbReference type="NCBI Taxonomy" id="914128"/>
    <lineage>
        <taxon>Bacteria</taxon>
        <taxon>Pseudomonadati</taxon>
        <taxon>Pseudomonadota</taxon>
        <taxon>Gammaproteobacteria</taxon>
        <taxon>Enterobacterales</taxon>
        <taxon>Yersiniaceae</taxon>
        <taxon>Serratia</taxon>
        <taxon>Serratia symbiotica</taxon>
    </lineage>
</organism>
<proteinExistence type="predicted"/>
<sequence>MNALSFWVTLFLALSSLT</sequence>
<dbReference type="Proteomes" id="UP000013568">
    <property type="component" value="Unassembled WGS sequence"/>
</dbReference>
<accession>E9CL35</accession>
<reference evidence="2" key="1">
    <citation type="journal article" date="2011" name="Genome Biol. Evol.">
        <title>Massive genomic decay in Serratia symbiotica, a recently evolved symbiont of aphids.</title>
        <authorList>
            <person name="Burke G.R."/>
            <person name="Moran N.A."/>
        </authorList>
    </citation>
    <scope>NUCLEOTIDE SEQUENCE [LARGE SCALE GENOMIC DNA]</scope>
    <source>
        <strain evidence="2">Tucson</strain>
    </source>
</reference>
<dbReference type="EMBL" id="GL636105">
    <property type="protein sequence ID" value="EFW12856.1"/>
    <property type="molecule type" value="Genomic_DNA"/>
</dbReference>
<dbReference type="AlphaFoldDB" id="E9CL35"/>
<name>E9CL35_9GAMM</name>
<keyword evidence="2" id="KW-1185">Reference proteome</keyword>
<dbReference type="HOGENOM" id="CLU_3432363_0_0_6"/>
<protein>
    <submittedName>
        <fullName evidence="1">Putative gap repair protein</fullName>
    </submittedName>
</protein>
<feature type="non-terminal residue" evidence="1">
    <location>
        <position position="18"/>
    </location>
</feature>
<gene>
    <name evidence="1" type="primary">recO</name>
    <name evidence="1" type="ORF">SSYM_0908</name>
</gene>
<evidence type="ECO:0000313" key="2">
    <source>
        <dbReference type="Proteomes" id="UP000013568"/>
    </source>
</evidence>
<evidence type="ECO:0000313" key="1">
    <source>
        <dbReference type="EMBL" id="EFW12856.1"/>
    </source>
</evidence>